<evidence type="ECO:0000256" key="5">
    <source>
        <dbReference type="ARBA" id="ARBA00023136"/>
    </source>
</evidence>
<keyword evidence="2 7" id="KW-0132">Cell division</keyword>
<organism evidence="10 11">
    <name type="scientific">Ligilactobacillus ruminis DSM 20403 = NBRC 102161</name>
    <dbReference type="NCBI Taxonomy" id="1423798"/>
    <lineage>
        <taxon>Bacteria</taxon>
        <taxon>Bacillati</taxon>
        <taxon>Bacillota</taxon>
        <taxon>Bacilli</taxon>
        <taxon>Lactobacillales</taxon>
        <taxon>Lactobacillaceae</taxon>
        <taxon>Ligilactobacillus</taxon>
    </lineage>
</organism>
<dbReference type="HAMAP" id="MF_00910">
    <property type="entry name" value="FtsL"/>
    <property type="match status" value="1"/>
</dbReference>
<reference evidence="11" key="1">
    <citation type="submission" date="2016-10" db="EMBL/GenBank/DDBJ databases">
        <authorList>
            <person name="Varghese N."/>
            <person name="Submissions S."/>
        </authorList>
    </citation>
    <scope>NUCLEOTIDE SEQUENCE [LARGE SCALE GENOMIC DNA]</scope>
    <source>
        <strain evidence="11">DSM 20403</strain>
    </source>
</reference>
<keyword evidence="5 7" id="KW-0472">Membrane</keyword>
<evidence type="ECO:0000313" key="11">
    <source>
        <dbReference type="Proteomes" id="UP000182635"/>
    </source>
</evidence>
<gene>
    <name evidence="7" type="primary">ftsL</name>
    <name evidence="10" type="ORF">SAMN02910432_00633</name>
</gene>
<sequence length="119" mass="13461">MNNTAIKKIEKKQSIKQASRKNQQKLVYQIDVMSVKMFLMSAIVAIVILVVATTIISMNNRITKTQTEIAKIEQKTKALNNENEDLKLKAADLMSNSRLEKIAEKAGLNLNDNNMRNVK</sequence>
<dbReference type="GO" id="GO:0005886">
    <property type="term" value="C:plasma membrane"/>
    <property type="evidence" value="ECO:0007669"/>
    <property type="project" value="UniProtKB-SubCell"/>
</dbReference>
<dbReference type="InterPro" id="IPR011922">
    <property type="entry name" value="Cell_div_FtsL"/>
</dbReference>
<evidence type="ECO:0000256" key="2">
    <source>
        <dbReference type="ARBA" id="ARBA00022618"/>
    </source>
</evidence>
<keyword evidence="4 7" id="KW-1133">Transmembrane helix</keyword>
<dbReference type="RefSeq" id="WP_046922070.1">
    <property type="nucleotide sequence ID" value="NZ_AYYL01000003.1"/>
</dbReference>
<dbReference type="OrthoDB" id="2325224at2"/>
<dbReference type="InterPro" id="IPR007060">
    <property type="entry name" value="FtsL/DivIC"/>
</dbReference>
<evidence type="ECO:0000256" key="4">
    <source>
        <dbReference type="ARBA" id="ARBA00022989"/>
    </source>
</evidence>
<evidence type="ECO:0000256" key="1">
    <source>
        <dbReference type="ARBA" id="ARBA00022475"/>
    </source>
</evidence>
<keyword evidence="3 7" id="KW-0812">Transmembrane</keyword>
<evidence type="ECO:0000256" key="8">
    <source>
        <dbReference type="NCBIfam" id="TIGR02209"/>
    </source>
</evidence>
<protein>
    <recommendedName>
        <fullName evidence="7 8">Cell division protein FtsL</fullName>
    </recommendedName>
</protein>
<feature type="coiled-coil region" evidence="9">
    <location>
        <begin position="55"/>
        <end position="96"/>
    </location>
</feature>
<evidence type="ECO:0000256" key="9">
    <source>
        <dbReference type="SAM" id="Coils"/>
    </source>
</evidence>
<evidence type="ECO:0000313" key="10">
    <source>
        <dbReference type="EMBL" id="SFG26816.1"/>
    </source>
</evidence>
<dbReference type="GO" id="GO:0032153">
    <property type="term" value="C:cell division site"/>
    <property type="evidence" value="ECO:0007669"/>
    <property type="project" value="UniProtKB-UniRule"/>
</dbReference>
<feature type="transmembrane region" description="Helical" evidence="7">
    <location>
        <begin position="37"/>
        <end position="56"/>
    </location>
</feature>
<name>A0A1I2QMA5_9LACO</name>
<evidence type="ECO:0000256" key="7">
    <source>
        <dbReference type="HAMAP-Rule" id="MF_00910"/>
    </source>
</evidence>
<keyword evidence="6 7" id="KW-0131">Cell cycle</keyword>
<dbReference type="AlphaFoldDB" id="A0A1I2QMA5"/>
<proteinExistence type="inferred from homology"/>
<dbReference type="Proteomes" id="UP000182635">
    <property type="component" value="Unassembled WGS sequence"/>
</dbReference>
<dbReference type="EMBL" id="FOPI01000008">
    <property type="protein sequence ID" value="SFG26816.1"/>
    <property type="molecule type" value="Genomic_DNA"/>
</dbReference>
<dbReference type="GO" id="GO:0043093">
    <property type="term" value="P:FtsZ-dependent cytokinesis"/>
    <property type="evidence" value="ECO:0007669"/>
    <property type="project" value="UniProtKB-UniRule"/>
</dbReference>
<accession>A0A1I2QMA5</accession>
<dbReference type="NCBIfam" id="TIGR02209">
    <property type="entry name" value="ftsL_broad"/>
    <property type="match status" value="1"/>
</dbReference>
<evidence type="ECO:0000256" key="6">
    <source>
        <dbReference type="ARBA" id="ARBA00023306"/>
    </source>
</evidence>
<comment type="subcellular location">
    <subcellularLocation>
        <location evidence="7">Cell membrane</location>
        <topology evidence="7">Single-pass type II membrane protein</topology>
    </subcellularLocation>
    <text evidence="7">Localizes to the division septum where it forms a ring structure.</text>
</comment>
<keyword evidence="1 7" id="KW-1003">Cell membrane</keyword>
<evidence type="ECO:0000256" key="3">
    <source>
        <dbReference type="ARBA" id="ARBA00022692"/>
    </source>
</evidence>
<keyword evidence="9" id="KW-0175">Coiled coil</keyword>
<dbReference type="Pfam" id="PF04977">
    <property type="entry name" value="DivIC"/>
    <property type="match status" value="1"/>
</dbReference>
<comment type="function">
    <text evidence="7">Essential cell division protein.</text>
</comment>
<comment type="similarity">
    <text evidence="7">Belongs to the FtsL family.</text>
</comment>